<organism evidence="1 2">
    <name type="scientific">Massarina eburnea CBS 473.64</name>
    <dbReference type="NCBI Taxonomy" id="1395130"/>
    <lineage>
        <taxon>Eukaryota</taxon>
        <taxon>Fungi</taxon>
        <taxon>Dikarya</taxon>
        <taxon>Ascomycota</taxon>
        <taxon>Pezizomycotina</taxon>
        <taxon>Dothideomycetes</taxon>
        <taxon>Pleosporomycetidae</taxon>
        <taxon>Pleosporales</taxon>
        <taxon>Massarineae</taxon>
        <taxon>Massarinaceae</taxon>
        <taxon>Massarina</taxon>
    </lineage>
</organism>
<dbReference type="OrthoDB" id="3762318at2759"/>
<reference evidence="1" key="1">
    <citation type="journal article" date="2020" name="Stud. Mycol.">
        <title>101 Dothideomycetes genomes: a test case for predicting lifestyles and emergence of pathogens.</title>
        <authorList>
            <person name="Haridas S."/>
            <person name="Albert R."/>
            <person name="Binder M."/>
            <person name="Bloem J."/>
            <person name="Labutti K."/>
            <person name="Salamov A."/>
            <person name="Andreopoulos B."/>
            <person name="Baker S."/>
            <person name="Barry K."/>
            <person name="Bills G."/>
            <person name="Bluhm B."/>
            <person name="Cannon C."/>
            <person name="Castanera R."/>
            <person name="Culley D."/>
            <person name="Daum C."/>
            <person name="Ezra D."/>
            <person name="Gonzalez J."/>
            <person name="Henrissat B."/>
            <person name="Kuo A."/>
            <person name="Liang C."/>
            <person name="Lipzen A."/>
            <person name="Lutzoni F."/>
            <person name="Magnuson J."/>
            <person name="Mondo S."/>
            <person name="Nolan M."/>
            <person name="Ohm R."/>
            <person name="Pangilinan J."/>
            <person name="Park H.-J."/>
            <person name="Ramirez L."/>
            <person name="Alfaro M."/>
            <person name="Sun H."/>
            <person name="Tritt A."/>
            <person name="Yoshinaga Y."/>
            <person name="Zwiers L.-H."/>
            <person name="Turgeon B."/>
            <person name="Goodwin S."/>
            <person name="Spatafora J."/>
            <person name="Crous P."/>
            <person name="Grigoriev I."/>
        </authorList>
    </citation>
    <scope>NUCLEOTIDE SEQUENCE</scope>
    <source>
        <strain evidence="1">CBS 473.64</strain>
    </source>
</reference>
<gene>
    <name evidence="1" type="ORF">P280DRAFT_37838</name>
</gene>
<keyword evidence="2" id="KW-1185">Reference proteome</keyword>
<dbReference type="Proteomes" id="UP000799753">
    <property type="component" value="Unassembled WGS sequence"/>
</dbReference>
<accession>A0A6A6RV43</accession>
<dbReference type="AlphaFoldDB" id="A0A6A6RV43"/>
<name>A0A6A6RV43_9PLEO</name>
<protein>
    <submittedName>
        <fullName evidence="1">Uncharacterized protein</fullName>
    </submittedName>
</protein>
<sequence>MNTLNPTSKAALQEQHMIQYLSRAFHHGSFLDIQHTLETITLYHDPKTTFYTFTQRLTRITGPLTQPLLRAHATHFTPWALARIQTCFECLTELTQDDVEIIIPILGYETNQYGSTLLDRFLAVLRGGLWLTSSFTVWAANRAWDAPDSLLNRGQKGQLIGDVAKALGAIFLRDARFDGRLEFSGVEQPLPLPPARSIGLVPRPIPKLHGSDLALFSTHLFDLNMHNAFRGIMWRLDWTIPLSPFSDFISIHVPFLQRLLPILPAHGIPYDDFVLQHFCNSALFALVHQGVGSEPDRKRVGREWDEWENRRRTAAQAMKGLDQGVLKMILGPQYVEIVGMEGIKRAGNGGGKADRDFVSR</sequence>
<dbReference type="EMBL" id="MU006786">
    <property type="protein sequence ID" value="KAF2639449.1"/>
    <property type="molecule type" value="Genomic_DNA"/>
</dbReference>
<evidence type="ECO:0000313" key="1">
    <source>
        <dbReference type="EMBL" id="KAF2639449.1"/>
    </source>
</evidence>
<proteinExistence type="predicted"/>
<evidence type="ECO:0000313" key="2">
    <source>
        <dbReference type="Proteomes" id="UP000799753"/>
    </source>
</evidence>